<dbReference type="EMBL" id="KN566952">
    <property type="protein sequence ID" value="KHJ84757.1"/>
    <property type="molecule type" value="Genomic_DNA"/>
</dbReference>
<dbReference type="AlphaFoldDB" id="A0A0B1SMK5"/>
<accession>A0A0B1SMK5</accession>
<reference evidence="1 2" key="1">
    <citation type="submission" date="2014-03" db="EMBL/GenBank/DDBJ databases">
        <title>Draft genome of the hookworm Oesophagostomum dentatum.</title>
        <authorList>
            <person name="Mitreva M."/>
        </authorList>
    </citation>
    <scope>NUCLEOTIDE SEQUENCE [LARGE SCALE GENOMIC DNA]</scope>
    <source>
        <strain evidence="1 2">OD-Hann</strain>
    </source>
</reference>
<keyword evidence="2" id="KW-1185">Reference proteome</keyword>
<sequence length="47" mass="5916">MPNFWKTVSLYHLQLQYCHQKVKTRCRTPQLLFQQSQVREKRRSFFE</sequence>
<dbReference type="Proteomes" id="UP000053660">
    <property type="component" value="Unassembled WGS sequence"/>
</dbReference>
<feature type="non-terminal residue" evidence="1">
    <location>
        <position position="47"/>
    </location>
</feature>
<protein>
    <submittedName>
        <fullName evidence="1">Uncharacterized protein</fullName>
    </submittedName>
</protein>
<gene>
    <name evidence="1" type="ORF">OESDEN_15526</name>
</gene>
<name>A0A0B1SMK5_OESDE</name>
<evidence type="ECO:0000313" key="2">
    <source>
        <dbReference type="Proteomes" id="UP000053660"/>
    </source>
</evidence>
<evidence type="ECO:0000313" key="1">
    <source>
        <dbReference type="EMBL" id="KHJ84757.1"/>
    </source>
</evidence>
<organism evidence="1 2">
    <name type="scientific">Oesophagostomum dentatum</name>
    <name type="common">Nodular worm</name>
    <dbReference type="NCBI Taxonomy" id="61180"/>
    <lineage>
        <taxon>Eukaryota</taxon>
        <taxon>Metazoa</taxon>
        <taxon>Ecdysozoa</taxon>
        <taxon>Nematoda</taxon>
        <taxon>Chromadorea</taxon>
        <taxon>Rhabditida</taxon>
        <taxon>Rhabditina</taxon>
        <taxon>Rhabditomorpha</taxon>
        <taxon>Strongyloidea</taxon>
        <taxon>Strongylidae</taxon>
        <taxon>Oesophagostomum</taxon>
    </lineage>
</organism>
<proteinExistence type="predicted"/>